<proteinExistence type="inferred from homology"/>
<dbReference type="Proteomes" id="UP000724149">
    <property type="component" value="Unassembled WGS sequence"/>
</dbReference>
<evidence type="ECO:0000259" key="3">
    <source>
        <dbReference type="Pfam" id="PF02481"/>
    </source>
</evidence>
<dbReference type="SUPFAM" id="SSF102405">
    <property type="entry name" value="MCP/YpsA-like"/>
    <property type="match status" value="1"/>
</dbReference>
<dbReference type="EMBL" id="JACSNR010000001">
    <property type="protein sequence ID" value="MBM6922318.1"/>
    <property type="molecule type" value="Genomic_DNA"/>
</dbReference>
<evidence type="ECO:0000259" key="4">
    <source>
        <dbReference type="Pfam" id="PF17782"/>
    </source>
</evidence>
<dbReference type="InterPro" id="IPR041614">
    <property type="entry name" value="DprA_WH"/>
</dbReference>
<feature type="region of interest" description="Disordered" evidence="2">
    <location>
        <begin position="294"/>
        <end position="344"/>
    </location>
</feature>
<organism evidence="5 6">
    <name type="scientific">Hydrogenoanaerobacterium saccharovorans</name>
    <dbReference type="NCBI Taxonomy" id="474960"/>
    <lineage>
        <taxon>Bacteria</taxon>
        <taxon>Bacillati</taxon>
        <taxon>Bacillota</taxon>
        <taxon>Clostridia</taxon>
        <taxon>Eubacteriales</taxon>
        <taxon>Oscillospiraceae</taxon>
        <taxon>Hydrogenoanaerobacterium</taxon>
    </lineage>
</organism>
<reference evidence="5 6" key="1">
    <citation type="journal article" date="2021" name="Sci. Rep.">
        <title>The distribution of antibiotic resistance genes in chicken gut microbiota commensals.</title>
        <authorList>
            <person name="Juricova H."/>
            <person name="Matiasovicova J."/>
            <person name="Kubasova T."/>
            <person name="Cejkova D."/>
            <person name="Rychlik I."/>
        </authorList>
    </citation>
    <scope>NUCLEOTIDE SEQUENCE [LARGE SCALE GENOMIC DNA]</scope>
    <source>
        <strain evidence="5 6">An564</strain>
    </source>
</reference>
<keyword evidence="6" id="KW-1185">Reference proteome</keyword>
<dbReference type="NCBIfam" id="TIGR00732">
    <property type="entry name" value="dprA"/>
    <property type="match status" value="1"/>
</dbReference>
<dbReference type="RefSeq" id="WP_204719292.1">
    <property type="nucleotide sequence ID" value="NZ_JACSNR010000001.1"/>
</dbReference>
<evidence type="ECO:0000313" key="5">
    <source>
        <dbReference type="EMBL" id="MBM6922318.1"/>
    </source>
</evidence>
<sequence length="403" mass="43296">MDQAVYWLWFAGLFGRGTRLSHEMLEFYGSAKAVFEASEQELRQTALLTRERIARVLCHDTDAAQRQYDEALREGCRVLTPGDDEYPDCLRHIYAPPSALFLRGSLAGLEERPAIAVVGSRHSDEYGLTVASRLSEELAAAGVSIVSGLAMGIDQAAHRAAIKAEGVTIGVLGCGIELDYPKGTRPLRELMTEKGAVLTEYPVGEPARPGNFPMRNRIISGLSRGVLVARADEYSGSLITAGHALSQGRDVFAVPGRIDEALSRGTNKLLLQGAKPVTCAGDILEEYASVPSWGRSVPSQVTPDPVRLRSGSRPRPQRKPAGQRSGLPADPAVCPDPPRRRPVPDYLSRSQADLLGQIGSQPVTAAQLAVQTGRPAGEILSSLSELEIYGLIESHGPLGYTAL</sequence>
<dbReference type="InterPro" id="IPR003488">
    <property type="entry name" value="DprA"/>
</dbReference>
<dbReference type="Gene3D" id="1.10.10.10">
    <property type="entry name" value="Winged helix-like DNA-binding domain superfamily/Winged helix DNA-binding domain"/>
    <property type="match status" value="1"/>
</dbReference>
<name>A0ABS2GLA8_9FIRM</name>
<dbReference type="PANTHER" id="PTHR43022">
    <property type="entry name" value="PROTEIN SMF"/>
    <property type="match status" value="1"/>
</dbReference>
<feature type="domain" description="DprA winged helix" evidence="4">
    <location>
        <begin position="342"/>
        <end position="395"/>
    </location>
</feature>
<feature type="domain" description="Smf/DprA SLOG" evidence="3">
    <location>
        <begin position="78"/>
        <end position="287"/>
    </location>
</feature>
<accession>A0ABS2GLA8</accession>
<dbReference type="Pfam" id="PF02481">
    <property type="entry name" value="DNA_processg_A"/>
    <property type="match status" value="1"/>
</dbReference>
<dbReference type="InterPro" id="IPR036388">
    <property type="entry name" value="WH-like_DNA-bd_sf"/>
</dbReference>
<dbReference type="Pfam" id="PF17782">
    <property type="entry name" value="WHD_DprA"/>
    <property type="match status" value="1"/>
</dbReference>
<evidence type="ECO:0000256" key="1">
    <source>
        <dbReference type="ARBA" id="ARBA00006525"/>
    </source>
</evidence>
<dbReference type="InterPro" id="IPR057666">
    <property type="entry name" value="DrpA_SLOG"/>
</dbReference>
<protein>
    <submittedName>
        <fullName evidence="5">DNA-protecting protein DprA</fullName>
    </submittedName>
</protein>
<comment type="caution">
    <text evidence="5">The sequence shown here is derived from an EMBL/GenBank/DDBJ whole genome shotgun (WGS) entry which is preliminary data.</text>
</comment>
<evidence type="ECO:0000256" key="2">
    <source>
        <dbReference type="SAM" id="MobiDB-lite"/>
    </source>
</evidence>
<dbReference type="Gene3D" id="3.40.50.450">
    <property type="match status" value="1"/>
</dbReference>
<gene>
    <name evidence="5" type="primary">dprA</name>
    <name evidence="5" type="ORF">H9X81_01235</name>
</gene>
<evidence type="ECO:0000313" key="6">
    <source>
        <dbReference type="Proteomes" id="UP000724149"/>
    </source>
</evidence>
<comment type="similarity">
    <text evidence="1">Belongs to the DprA/Smf family.</text>
</comment>
<dbReference type="PANTHER" id="PTHR43022:SF1">
    <property type="entry name" value="PROTEIN SMF"/>
    <property type="match status" value="1"/>
</dbReference>